<evidence type="ECO:0000256" key="6">
    <source>
        <dbReference type="SAM" id="Phobius"/>
    </source>
</evidence>
<keyword evidence="2" id="KW-1003">Cell membrane</keyword>
<feature type="transmembrane region" description="Helical" evidence="6">
    <location>
        <begin position="60"/>
        <end position="77"/>
    </location>
</feature>
<feature type="transmembrane region" description="Helical" evidence="6">
    <location>
        <begin position="419"/>
        <end position="441"/>
    </location>
</feature>
<dbReference type="EMBL" id="VIKU02000009">
    <property type="protein sequence ID" value="NHF61520.1"/>
    <property type="molecule type" value="Genomic_DNA"/>
</dbReference>
<organism evidence="9 10">
    <name type="scientific">Pelagihabitans pacificus</name>
    <dbReference type="NCBI Taxonomy" id="2696054"/>
    <lineage>
        <taxon>Bacteria</taxon>
        <taxon>Pseudomonadati</taxon>
        <taxon>Bacteroidota</taxon>
        <taxon>Flavobacteriia</taxon>
        <taxon>Flavobacteriales</taxon>
        <taxon>Flavobacteriaceae</taxon>
        <taxon>Pelagihabitans</taxon>
    </lineage>
</organism>
<evidence type="ECO:0000256" key="3">
    <source>
        <dbReference type="ARBA" id="ARBA00022692"/>
    </source>
</evidence>
<sequence length="676" mass="76609">MNLLKFVPIKMTLLLVLGILLGHYFDFGVLVPLTLMVLFMLISALLFFRQKQPNSIRFGAAAGMTTICIGIFAISMAQPKNLPSHYTHQEFEGKHTWQLKIGEVLKPTSFSERAIASVQAIDGKKAAGTLLLNFSIDADTKKPRPDDELLVHATVEPISAPLNPHQFDYRNYMAGLGVAHQLRLEAREYAQIHNASKTIYGRAASLRSHIKENLKEAGFGKEELGIIQALLLGERNDISAETYNDYKNAGAIHILAVSGLHIGILLLLLEFLFRPLERLPKGKTIKLILLVLLLWAFAFLAGLSASVIRAVTMFSFVAYALYLNRPGNTFNILALSMFFILLAIDPKLLFQVGFQMSYTAVFAIIWIYPLLQKLWLPKNKLLRKVWQLLSVSIAAQLGVLPISLFYFHQFPGLFFISNLLIVPFLGVILGIGILTIVLSLLQLLPKFLVTSYNALIGWMNWVIAWVARQEAFIFKNISFDMVQLLFAYIAIIGMLSFWSKATFKRAVLFLTAVIAFQLWLFYTGYQSWEKDSFLVAHQTRNTLLLHRTGPQLTIMTKDSSRSVRIVNDYLVAERVTSIQYRSIRNSLRWKNEKVLLVDSLGIYPSTQTTVDYVIMTGSPKLNFERLIDSLEPKNIIADGSNYRSDINRWRATCEKRKLPFHYTGEKGAYYFSTINQ</sequence>
<reference evidence="9" key="2">
    <citation type="submission" date="2020-03" db="EMBL/GenBank/DDBJ databases">
        <title>Flavobacteriaceae bacterium strain TP-CH-4, a member of the family Flavobacteriaceae isolated from a deep-sea seamount.</title>
        <authorList>
            <person name="Zhang D.-C."/>
        </authorList>
    </citation>
    <scope>NUCLEOTIDE SEQUENCE</scope>
    <source>
        <strain evidence="9">TP-CH-4</strain>
    </source>
</reference>
<feature type="transmembrane region" description="Helical" evidence="6">
    <location>
        <begin position="447"/>
        <end position="467"/>
    </location>
</feature>
<feature type="transmembrane region" description="Helical" evidence="6">
    <location>
        <begin position="285"/>
        <end position="308"/>
    </location>
</feature>
<dbReference type="Proteomes" id="UP000707206">
    <property type="component" value="Unassembled WGS sequence"/>
</dbReference>
<evidence type="ECO:0000256" key="2">
    <source>
        <dbReference type="ARBA" id="ARBA00022475"/>
    </source>
</evidence>
<feature type="transmembrane region" description="Helical" evidence="6">
    <location>
        <begin position="356"/>
        <end position="376"/>
    </location>
</feature>
<dbReference type="PANTHER" id="PTHR30619:SF1">
    <property type="entry name" value="RECOMBINATION PROTEIN 2"/>
    <property type="match status" value="1"/>
</dbReference>
<name>A0A967AYA4_9FLAO</name>
<keyword evidence="5 6" id="KW-0472">Membrane</keyword>
<keyword evidence="4 6" id="KW-1133">Transmembrane helix</keyword>
<dbReference type="InterPro" id="IPR004477">
    <property type="entry name" value="ComEC_N"/>
</dbReference>
<evidence type="ECO:0000256" key="4">
    <source>
        <dbReference type="ARBA" id="ARBA00022989"/>
    </source>
</evidence>
<dbReference type="RefSeq" id="WP_152576013.1">
    <property type="nucleotide sequence ID" value="NZ_VIKU02000009.1"/>
</dbReference>
<reference evidence="9" key="1">
    <citation type="submission" date="2019-07" db="EMBL/GenBank/DDBJ databases">
        <authorList>
            <person name="De-Chao Zhang Q."/>
        </authorList>
    </citation>
    <scope>NUCLEOTIDE SEQUENCE</scope>
    <source>
        <strain evidence="9">TP-CH-4</strain>
    </source>
</reference>
<proteinExistence type="predicted"/>
<feature type="transmembrane region" description="Helical" evidence="6">
    <location>
        <begin position="7"/>
        <end position="25"/>
    </location>
</feature>
<feature type="transmembrane region" description="Helical" evidence="6">
    <location>
        <begin position="505"/>
        <end position="522"/>
    </location>
</feature>
<feature type="transmembrane region" description="Helical" evidence="6">
    <location>
        <begin position="328"/>
        <end position="344"/>
    </location>
</feature>
<dbReference type="Pfam" id="PF03772">
    <property type="entry name" value="Competence"/>
    <property type="match status" value="1"/>
</dbReference>
<dbReference type="Pfam" id="PF13567">
    <property type="entry name" value="DUF4131"/>
    <property type="match status" value="1"/>
</dbReference>
<evidence type="ECO:0000313" key="9">
    <source>
        <dbReference type="EMBL" id="NHF61520.1"/>
    </source>
</evidence>
<dbReference type="PANTHER" id="PTHR30619">
    <property type="entry name" value="DNA INTERNALIZATION/COMPETENCE PROTEIN COMEC/REC2"/>
    <property type="match status" value="1"/>
</dbReference>
<keyword evidence="10" id="KW-1185">Reference proteome</keyword>
<protein>
    <submittedName>
        <fullName evidence="9">DUF4131 domain-containing protein</fullName>
    </submittedName>
</protein>
<evidence type="ECO:0000259" key="8">
    <source>
        <dbReference type="Pfam" id="PF13567"/>
    </source>
</evidence>
<feature type="transmembrane region" description="Helical" evidence="6">
    <location>
        <begin position="479"/>
        <end position="499"/>
    </location>
</feature>
<dbReference type="InterPro" id="IPR025405">
    <property type="entry name" value="DUF4131"/>
</dbReference>
<feature type="domain" description="ComEC/Rec2-related protein" evidence="7">
    <location>
        <begin position="230"/>
        <end position="499"/>
    </location>
</feature>
<accession>A0A967AYA4</accession>
<feature type="domain" description="DUF4131" evidence="8">
    <location>
        <begin position="34"/>
        <end position="188"/>
    </location>
</feature>
<comment type="caution">
    <text evidence="9">The sequence shown here is derived from an EMBL/GenBank/DDBJ whole genome shotgun (WGS) entry which is preliminary data.</text>
</comment>
<dbReference type="AlphaFoldDB" id="A0A967AYA4"/>
<evidence type="ECO:0000313" key="10">
    <source>
        <dbReference type="Proteomes" id="UP000707206"/>
    </source>
</evidence>
<feature type="transmembrane region" description="Helical" evidence="6">
    <location>
        <begin position="251"/>
        <end position="273"/>
    </location>
</feature>
<evidence type="ECO:0000256" key="5">
    <source>
        <dbReference type="ARBA" id="ARBA00023136"/>
    </source>
</evidence>
<gene>
    <name evidence="9" type="ORF">FK220_019360</name>
</gene>
<evidence type="ECO:0000256" key="1">
    <source>
        <dbReference type="ARBA" id="ARBA00004651"/>
    </source>
</evidence>
<comment type="subcellular location">
    <subcellularLocation>
        <location evidence="1">Cell membrane</location>
        <topology evidence="1">Multi-pass membrane protein</topology>
    </subcellularLocation>
</comment>
<keyword evidence="3 6" id="KW-0812">Transmembrane</keyword>
<dbReference type="NCBIfam" id="TIGR00360">
    <property type="entry name" value="ComEC_N-term"/>
    <property type="match status" value="1"/>
</dbReference>
<feature type="transmembrane region" description="Helical" evidence="6">
    <location>
        <begin position="388"/>
        <end position="407"/>
    </location>
</feature>
<evidence type="ECO:0000259" key="7">
    <source>
        <dbReference type="Pfam" id="PF03772"/>
    </source>
</evidence>
<dbReference type="GO" id="GO:0005886">
    <property type="term" value="C:plasma membrane"/>
    <property type="evidence" value="ECO:0007669"/>
    <property type="project" value="UniProtKB-SubCell"/>
</dbReference>
<dbReference type="InterPro" id="IPR052159">
    <property type="entry name" value="Competence_DNA_uptake"/>
</dbReference>